<organism evidence="10 11">
    <name type="scientific">Candidatus Wildermuthbacteria bacterium RIFCSPHIGHO2_02_FULL_47_12</name>
    <dbReference type="NCBI Taxonomy" id="1802451"/>
    <lineage>
        <taxon>Bacteria</taxon>
        <taxon>Candidatus Wildermuthiibacteriota</taxon>
    </lineage>
</organism>
<evidence type="ECO:0000256" key="7">
    <source>
        <dbReference type="HAMAP-Rule" id="MF_00531"/>
    </source>
</evidence>
<evidence type="ECO:0000256" key="1">
    <source>
        <dbReference type="ARBA" id="ARBA00007345"/>
    </source>
</evidence>
<dbReference type="EMBL" id="MHTW01000012">
    <property type="protein sequence ID" value="OHA67441.1"/>
    <property type="molecule type" value="Genomic_DNA"/>
</dbReference>
<dbReference type="STRING" id="1802451.A3C82_00325"/>
<evidence type="ECO:0000256" key="8">
    <source>
        <dbReference type="RuleBase" id="RU003485"/>
    </source>
</evidence>
<evidence type="ECO:0000313" key="10">
    <source>
        <dbReference type="EMBL" id="OHA67441.1"/>
    </source>
</evidence>
<dbReference type="InterPro" id="IPR005732">
    <property type="entry name" value="Ribosomal_uS19_bac-type"/>
</dbReference>
<dbReference type="GO" id="GO:0006412">
    <property type="term" value="P:translation"/>
    <property type="evidence" value="ECO:0007669"/>
    <property type="project" value="UniProtKB-UniRule"/>
</dbReference>
<dbReference type="InterPro" id="IPR002222">
    <property type="entry name" value="Ribosomal_uS19"/>
</dbReference>
<dbReference type="InterPro" id="IPR023575">
    <property type="entry name" value="Ribosomal_uS19_SF"/>
</dbReference>
<name>A0A1G2R5S4_9BACT</name>
<dbReference type="GO" id="GO:0019843">
    <property type="term" value="F:rRNA binding"/>
    <property type="evidence" value="ECO:0007669"/>
    <property type="project" value="UniProtKB-UniRule"/>
</dbReference>
<dbReference type="GO" id="GO:0003735">
    <property type="term" value="F:structural constituent of ribosome"/>
    <property type="evidence" value="ECO:0007669"/>
    <property type="project" value="InterPro"/>
</dbReference>
<keyword evidence="5 7" id="KW-0687">Ribonucleoprotein</keyword>
<evidence type="ECO:0000256" key="2">
    <source>
        <dbReference type="ARBA" id="ARBA00022730"/>
    </source>
</evidence>
<feature type="compositionally biased region" description="Low complexity" evidence="9">
    <location>
        <begin position="95"/>
        <end position="113"/>
    </location>
</feature>
<comment type="similarity">
    <text evidence="1 7 8">Belongs to the universal ribosomal protein uS19 family.</text>
</comment>
<evidence type="ECO:0000256" key="3">
    <source>
        <dbReference type="ARBA" id="ARBA00022884"/>
    </source>
</evidence>
<sequence>MARSLKKGPFIDENLLKKIQRAKSLGKAAVNTWSRRAVITPEMVGFTFGVYNGKQFIPVLATEDMVGHKLGEFSPTTKFVRHGGRMQKEIEQGAAVAGAASTPAPAEAAAGKAGKTEKPAAK</sequence>
<proteinExistence type="inferred from homology"/>
<evidence type="ECO:0000256" key="6">
    <source>
        <dbReference type="ARBA" id="ARBA00035163"/>
    </source>
</evidence>
<keyword evidence="3 7" id="KW-0694">RNA-binding</keyword>
<dbReference type="GO" id="GO:0005737">
    <property type="term" value="C:cytoplasm"/>
    <property type="evidence" value="ECO:0007669"/>
    <property type="project" value="UniProtKB-ARBA"/>
</dbReference>
<keyword evidence="4 7" id="KW-0689">Ribosomal protein</keyword>
<gene>
    <name evidence="7" type="primary">rpsS</name>
    <name evidence="10" type="ORF">A3C82_00325</name>
</gene>
<protein>
    <recommendedName>
        <fullName evidence="6 7">Small ribosomal subunit protein uS19</fullName>
    </recommendedName>
</protein>
<evidence type="ECO:0000256" key="4">
    <source>
        <dbReference type="ARBA" id="ARBA00022980"/>
    </source>
</evidence>
<keyword evidence="2 7" id="KW-0699">rRNA-binding</keyword>
<evidence type="ECO:0000256" key="9">
    <source>
        <dbReference type="SAM" id="MobiDB-lite"/>
    </source>
</evidence>
<dbReference type="AlphaFoldDB" id="A0A1G2R5S4"/>
<dbReference type="GO" id="GO:0015935">
    <property type="term" value="C:small ribosomal subunit"/>
    <property type="evidence" value="ECO:0007669"/>
    <property type="project" value="InterPro"/>
</dbReference>
<dbReference type="NCBIfam" id="TIGR01050">
    <property type="entry name" value="rpsS_bact"/>
    <property type="match status" value="1"/>
</dbReference>
<dbReference type="FunFam" id="3.30.860.10:FF:000001">
    <property type="entry name" value="30S ribosomal protein S19"/>
    <property type="match status" value="1"/>
</dbReference>
<accession>A0A1G2R5S4</accession>
<dbReference type="Proteomes" id="UP000176901">
    <property type="component" value="Unassembled WGS sequence"/>
</dbReference>
<reference evidence="10 11" key="1">
    <citation type="journal article" date="2016" name="Nat. Commun.">
        <title>Thousands of microbial genomes shed light on interconnected biogeochemical processes in an aquifer system.</title>
        <authorList>
            <person name="Anantharaman K."/>
            <person name="Brown C.T."/>
            <person name="Hug L.A."/>
            <person name="Sharon I."/>
            <person name="Castelle C.J."/>
            <person name="Probst A.J."/>
            <person name="Thomas B.C."/>
            <person name="Singh A."/>
            <person name="Wilkins M.J."/>
            <person name="Karaoz U."/>
            <person name="Brodie E.L."/>
            <person name="Williams K.H."/>
            <person name="Hubbard S.S."/>
            <person name="Banfield J.F."/>
        </authorList>
    </citation>
    <scope>NUCLEOTIDE SEQUENCE [LARGE SCALE GENOMIC DNA]</scope>
</reference>
<evidence type="ECO:0000313" key="11">
    <source>
        <dbReference type="Proteomes" id="UP000176901"/>
    </source>
</evidence>
<dbReference type="PANTHER" id="PTHR11880">
    <property type="entry name" value="RIBOSOMAL PROTEIN S19P FAMILY MEMBER"/>
    <property type="match status" value="1"/>
</dbReference>
<dbReference type="Gene3D" id="3.30.860.10">
    <property type="entry name" value="30s Ribosomal Protein S19, Chain A"/>
    <property type="match status" value="1"/>
</dbReference>
<dbReference type="SUPFAM" id="SSF54570">
    <property type="entry name" value="Ribosomal protein S19"/>
    <property type="match status" value="1"/>
</dbReference>
<dbReference type="PANTHER" id="PTHR11880:SF8">
    <property type="entry name" value="SMALL RIBOSOMAL SUBUNIT PROTEIN US19M"/>
    <property type="match status" value="1"/>
</dbReference>
<dbReference type="PRINTS" id="PR00975">
    <property type="entry name" value="RIBOSOMALS19"/>
</dbReference>
<dbReference type="GO" id="GO:0000028">
    <property type="term" value="P:ribosomal small subunit assembly"/>
    <property type="evidence" value="ECO:0007669"/>
    <property type="project" value="TreeGrafter"/>
</dbReference>
<comment type="caution">
    <text evidence="10">The sequence shown here is derived from an EMBL/GenBank/DDBJ whole genome shotgun (WGS) entry which is preliminary data.</text>
</comment>
<feature type="region of interest" description="Disordered" evidence="9">
    <location>
        <begin position="95"/>
        <end position="122"/>
    </location>
</feature>
<comment type="function">
    <text evidence="7">Protein S19 forms a complex with S13 that binds strongly to the 16S ribosomal RNA.</text>
</comment>
<dbReference type="HAMAP" id="MF_00531">
    <property type="entry name" value="Ribosomal_uS19"/>
    <property type="match status" value="1"/>
</dbReference>
<dbReference type="Pfam" id="PF00203">
    <property type="entry name" value="Ribosomal_S19"/>
    <property type="match status" value="1"/>
</dbReference>
<evidence type="ECO:0000256" key="5">
    <source>
        <dbReference type="ARBA" id="ARBA00023274"/>
    </source>
</evidence>